<reference evidence="1" key="1">
    <citation type="submission" date="2021-06" db="EMBL/GenBank/DDBJ databases">
        <title>Parelaphostrongylus tenuis whole genome reference sequence.</title>
        <authorList>
            <person name="Garwood T.J."/>
            <person name="Larsen P.A."/>
            <person name="Fountain-Jones N.M."/>
            <person name="Garbe J.R."/>
            <person name="Macchietto M.G."/>
            <person name="Kania S.A."/>
            <person name="Gerhold R.W."/>
            <person name="Richards J.E."/>
            <person name="Wolf T.M."/>
        </authorList>
    </citation>
    <scope>NUCLEOTIDE SEQUENCE</scope>
    <source>
        <strain evidence="1">MNPRO001-30</strain>
        <tissue evidence="1">Meninges</tissue>
    </source>
</reference>
<dbReference type="AlphaFoldDB" id="A0AAD5MN09"/>
<evidence type="ECO:0000313" key="1">
    <source>
        <dbReference type="EMBL" id="KAJ1350629.1"/>
    </source>
</evidence>
<gene>
    <name evidence="1" type="ORF">KIN20_006459</name>
</gene>
<accession>A0AAD5MN09</accession>
<organism evidence="1 2">
    <name type="scientific">Parelaphostrongylus tenuis</name>
    <name type="common">Meningeal worm</name>
    <dbReference type="NCBI Taxonomy" id="148309"/>
    <lineage>
        <taxon>Eukaryota</taxon>
        <taxon>Metazoa</taxon>
        <taxon>Ecdysozoa</taxon>
        <taxon>Nematoda</taxon>
        <taxon>Chromadorea</taxon>
        <taxon>Rhabditida</taxon>
        <taxon>Rhabditina</taxon>
        <taxon>Rhabditomorpha</taxon>
        <taxon>Strongyloidea</taxon>
        <taxon>Metastrongylidae</taxon>
        <taxon>Parelaphostrongylus</taxon>
    </lineage>
</organism>
<keyword evidence="2" id="KW-1185">Reference proteome</keyword>
<protein>
    <submittedName>
        <fullName evidence="1">Uncharacterized protein</fullName>
    </submittedName>
</protein>
<evidence type="ECO:0000313" key="2">
    <source>
        <dbReference type="Proteomes" id="UP001196413"/>
    </source>
</evidence>
<dbReference type="Proteomes" id="UP001196413">
    <property type="component" value="Unassembled WGS sequence"/>
</dbReference>
<name>A0AAD5MN09_PARTN</name>
<sequence>MLTGGDELTSSIMMKIRRNVDVGMWAERLFEPFRGFGMSAASYSLVVSPASSESLTTPATLHIREEDTDNSQIPIRLENYIGRCQKWYRARHDFQD</sequence>
<proteinExistence type="predicted"/>
<comment type="caution">
    <text evidence="1">The sequence shown here is derived from an EMBL/GenBank/DDBJ whole genome shotgun (WGS) entry which is preliminary data.</text>
</comment>
<dbReference type="EMBL" id="JAHQIW010000901">
    <property type="protein sequence ID" value="KAJ1350629.1"/>
    <property type="molecule type" value="Genomic_DNA"/>
</dbReference>